<dbReference type="Pfam" id="PF08524">
    <property type="entry name" value="rRNA_processing"/>
    <property type="match status" value="1"/>
</dbReference>
<evidence type="ECO:0000313" key="2">
    <source>
        <dbReference type="EMBL" id="TKS14126.1"/>
    </source>
</evidence>
<dbReference type="PANTHER" id="PTHR15657">
    <property type="entry name" value="THYROID TRANSCRIPTION FACTOR 1-ASSOCIATED PROTEIN 26"/>
    <property type="match status" value="1"/>
</dbReference>
<reference evidence="2" key="1">
    <citation type="submission" date="2018-10" db="EMBL/GenBank/DDBJ databases">
        <title>Population genomic analysis revealed the cold adaptation of white poplar.</title>
        <authorList>
            <person name="Liu Y.-J."/>
        </authorList>
    </citation>
    <scope>NUCLEOTIDE SEQUENCE [LARGE SCALE GENOMIC DNA]</scope>
    <source>
        <strain evidence="2">PAL-ZL1</strain>
    </source>
</reference>
<gene>
    <name evidence="2" type="ORF">D5086_0000042000</name>
</gene>
<accession>A0A4V6ABA6</accession>
<dbReference type="PANTHER" id="PTHR15657:SF1">
    <property type="entry name" value="THYROID TRANSCRIPTION FACTOR 1-ASSOCIATED PROTEIN 26"/>
    <property type="match status" value="1"/>
</dbReference>
<evidence type="ECO:0000256" key="1">
    <source>
        <dbReference type="SAM" id="MobiDB-lite"/>
    </source>
</evidence>
<sequence length="197" mass="22980">MKKKNPSNREDDKEKTNGPKSMMNKRKKNMKRLGGAAGLSLEAFVNAKSNNSSSFSNPALIKKQREFYKNAKYVSKFKKKLKQQHQPNELPSDVRPSEAENEDREGSKMMNKNKRSKNSLKELYEKRREEGEKARIEREAILKAKKEGRERSESRRKAAREKMFKKTRHGQPVMKYRIEHLLQLVQGSNENSTDKNP</sequence>
<feature type="compositionally biased region" description="Basic and acidic residues" evidence="1">
    <location>
        <begin position="119"/>
        <end position="164"/>
    </location>
</feature>
<feature type="region of interest" description="Disordered" evidence="1">
    <location>
        <begin position="78"/>
        <end position="175"/>
    </location>
</feature>
<dbReference type="GO" id="GO:0005634">
    <property type="term" value="C:nucleus"/>
    <property type="evidence" value="ECO:0007669"/>
    <property type="project" value="TreeGrafter"/>
</dbReference>
<feature type="region of interest" description="Disordered" evidence="1">
    <location>
        <begin position="1"/>
        <end position="34"/>
    </location>
</feature>
<proteinExistence type="predicted"/>
<dbReference type="EMBL" id="RCHU01000113">
    <property type="protein sequence ID" value="TKS14126.1"/>
    <property type="molecule type" value="Genomic_DNA"/>
</dbReference>
<name>A0A4V6ABA6_POPAL</name>
<dbReference type="STRING" id="43335.A0A4V6ABA6"/>
<protein>
    <submittedName>
        <fullName evidence="2">Stress response protein NST1 isoform X1</fullName>
    </submittedName>
</protein>
<feature type="compositionally biased region" description="Basic and acidic residues" evidence="1">
    <location>
        <begin position="7"/>
        <end position="17"/>
    </location>
</feature>
<comment type="caution">
    <text evidence="2">The sequence shown here is derived from an EMBL/GenBank/DDBJ whole genome shotgun (WGS) entry which is preliminary data.</text>
</comment>
<dbReference type="AlphaFoldDB" id="A0A4V6ABA6"/>
<dbReference type="InterPro" id="IPR013730">
    <property type="entry name" value="Fyv7/TAP26"/>
</dbReference>
<organism evidence="2">
    <name type="scientific">Populus alba</name>
    <name type="common">White poplar</name>
    <dbReference type="NCBI Taxonomy" id="43335"/>
    <lineage>
        <taxon>Eukaryota</taxon>
        <taxon>Viridiplantae</taxon>
        <taxon>Streptophyta</taxon>
        <taxon>Embryophyta</taxon>
        <taxon>Tracheophyta</taxon>
        <taxon>Spermatophyta</taxon>
        <taxon>Magnoliopsida</taxon>
        <taxon>eudicotyledons</taxon>
        <taxon>Gunneridae</taxon>
        <taxon>Pentapetalae</taxon>
        <taxon>rosids</taxon>
        <taxon>fabids</taxon>
        <taxon>Malpighiales</taxon>
        <taxon>Salicaceae</taxon>
        <taxon>Saliceae</taxon>
        <taxon>Populus</taxon>
    </lineage>
</organism>